<keyword evidence="4 7" id="KW-0175">Coiled coil</keyword>
<evidence type="ECO:0000256" key="2">
    <source>
        <dbReference type="ARBA" id="ARBA00008340"/>
    </source>
</evidence>
<keyword evidence="3" id="KW-0970">Cilium biogenesis/degradation</keyword>
<dbReference type="Pfam" id="PF10234">
    <property type="entry name" value="Cluap1"/>
    <property type="match status" value="1"/>
</dbReference>
<dbReference type="AlphaFoldDB" id="A0AAJ7WH09"/>
<evidence type="ECO:0000256" key="6">
    <source>
        <dbReference type="ARBA" id="ARBA00023273"/>
    </source>
</evidence>
<dbReference type="KEGG" id="goe:100902160"/>
<dbReference type="PANTHER" id="PTHR21547">
    <property type="entry name" value="CLUSTERIN ASSOCIATED PROTEIN 1"/>
    <property type="match status" value="1"/>
</dbReference>
<keyword evidence="5" id="KW-0969">Cilium</keyword>
<dbReference type="RefSeq" id="XP_028966527.1">
    <property type="nucleotide sequence ID" value="XM_029110694.1"/>
</dbReference>
<protein>
    <submittedName>
        <fullName evidence="10">Clusterin-associated protein 1</fullName>
    </submittedName>
</protein>
<evidence type="ECO:0000313" key="10">
    <source>
        <dbReference type="RefSeq" id="XP_028966527.1"/>
    </source>
</evidence>
<dbReference type="Proteomes" id="UP000694867">
    <property type="component" value="Unplaced"/>
</dbReference>
<comment type="similarity">
    <text evidence="2">Belongs to the CLUAP1 family.</text>
</comment>
<organism evidence="9 10">
    <name type="scientific">Galendromus occidentalis</name>
    <name type="common">western predatory mite</name>
    <dbReference type="NCBI Taxonomy" id="34638"/>
    <lineage>
        <taxon>Eukaryota</taxon>
        <taxon>Metazoa</taxon>
        <taxon>Ecdysozoa</taxon>
        <taxon>Arthropoda</taxon>
        <taxon>Chelicerata</taxon>
        <taxon>Arachnida</taxon>
        <taxon>Acari</taxon>
        <taxon>Parasitiformes</taxon>
        <taxon>Mesostigmata</taxon>
        <taxon>Gamasina</taxon>
        <taxon>Phytoseioidea</taxon>
        <taxon>Phytoseiidae</taxon>
        <taxon>Typhlodrominae</taxon>
        <taxon>Galendromus</taxon>
    </lineage>
</organism>
<feature type="coiled-coil region" evidence="7">
    <location>
        <begin position="309"/>
        <end position="336"/>
    </location>
</feature>
<comment type="subcellular location">
    <subcellularLocation>
        <location evidence="1">Cell projection</location>
        <location evidence="1">Cilium</location>
    </subcellularLocation>
</comment>
<gene>
    <name evidence="10" type="primary">LOC100902160</name>
</gene>
<evidence type="ECO:0000256" key="5">
    <source>
        <dbReference type="ARBA" id="ARBA00023069"/>
    </source>
</evidence>
<feature type="compositionally biased region" description="Acidic residues" evidence="8">
    <location>
        <begin position="346"/>
        <end position="359"/>
    </location>
</feature>
<reference evidence="10" key="1">
    <citation type="submission" date="2025-08" db="UniProtKB">
        <authorList>
            <consortium name="RefSeq"/>
        </authorList>
    </citation>
    <scope>IDENTIFICATION</scope>
</reference>
<accession>A0AAJ7WH09</accession>
<name>A0AAJ7WH09_9ACAR</name>
<feature type="region of interest" description="Disordered" evidence="8">
    <location>
        <begin position="343"/>
        <end position="432"/>
    </location>
</feature>
<sequence length="432" mass="49538">MGPAAISDELSESLIIATIIIAWQRWARHKELVSRSRLVLTLREKITDLVESLKALGYPRLVPMDSFRKPSFRLMADILEFLMTRIDPELNLPPDVDQEQDRIYFVKIIAETMILKANLKLSTKRLYGADGYAVREMLKLVELLKETLQANRSETGNLDEDENEEESYDSYAISSKFSELRKARQLASELTNEGVLLFDLLGKEVALKKVRNDALSRHLEISQVERCLGQVIDAVKSEVGKTRTLIENVHEDEANLGQKIEKRKQELERSQNRLQTLRAVRPAYMDEYEILEDELKGVYEEYIRKYRCLAYLEQQLEELERQENEERAEREEQVRRIVAKMRQSEIESELGEDESEIPDDAAATKSRTRRDPTGRQRVFGSMSAPLKDSDSDLDFGDDNGSNSSDDVDLAAFGAVKPPSKQQPANDDTDNDF</sequence>
<dbReference type="GO" id="GO:0060271">
    <property type="term" value="P:cilium assembly"/>
    <property type="evidence" value="ECO:0007669"/>
    <property type="project" value="TreeGrafter"/>
</dbReference>
<feature type="coiled-coil region" evidence="7">
    <location>
        <begin position="253"/>
        <end position="280"/>
    </location>
</feature>
<dbReference type="PANTHER" id="PTHR21547:SF0">
    <property type="entry name" value="CLUSTERIN-ASSOCIATED PROTEIN 1"/>
    <property type="match status" value="1"/>
</dbReference>
<evidence type="ECO:0000256" key="3">
    <source>
        <dbReference type="ARBA" id="ARBA00022794"/>
    </source>
</evidence>
<dbReference type="CTD" id="23059"/>
<dbReference type="GeneID" id="100902160"/>
<dbReference type="GO" id="GO:0005815">
    <property type="term" value="C:microtubule organizing center"/>
    <property type="evidence" value="ECO:0007669"/>
    <property type="project" value="TreeGrafter"/>
</dbReference>
<evidence type="ECO:0000256" key="7">
    <source>
        <dbReference type="SAM" id="Coils"/>
    </source>
</evidence>
<evidence type="ECO:0000256" key="4">
    <source>
        <dbReference type="ARBA" id="ARBA00023054"/>
    </source>
</evidence>
<dbReference type="GO" id="GO:0030992">
    <property type="term" value="C:intraciliary transport particle B"/>
    <property type="evidence" value="ECO:0007669"/>
    <property type="project" value="TreeGrafter"/>
</dbReference>
<evidence type="ECO:0000256" key="1">
    <source>
        <dbReference type="ARBA" id="ARBA00004138"/>
    </source>
</evidence>
<keyword evidence="6" id="KW-0966">Cell projection</keyword>
<keyword evidence="9" id="KW-1185">Reference proteome</keyword>
<dbReference type="InterPro" id="IPR019366">
    <property type="entry name" value="Clusterin-associated_protein-1"/>
</dbReference>
<evidence type="ECO:0000313" key="9">
    <source>
        <dbReference type="Proteomes" id="UP000694867"/>
    </source>
</evidence>
<dbReference type="GO" id="GO:0005929">
    <property type="term" value="C:cilium"/>
    <property type="evidence" value="ECO:0007669"/>
    <property type="project" value="UniProtKB-SubCell"/>
</dbReference>
<proteinExistence type="inferred from homology"/>
<evidence type="ECO:0000256" key="8">
    <source>
        <dbReference type="SAM" id="MobiDB-lite"/>
    </source>
</evidence>